<protein>
    <recommendedName>
        <fullName evidence="5">Transposase</fullName>
    </recommendedName>
</protein>
<dbReference type="EMBL" id="CP025682">
    <property type="protein sequence ID" value="AUN95904.1"/>
    <property type="molecule type" value="Genomic_DNA"/>
</dbReference>
<sequence>MSTRVTLAEIAQAQSRSKRAVEIRADREAWPCVEEPVRGGKRRLYAPADLPADVRLALLTHKAATLGANDTASVPAAPTPKPPALPVADTELTERQRLQRDARAGVLAAIGRLQAEAGCSREQAITTLLTNARAGRLEPHLQQMLRTARDSRGRPGDGYPSRRALYKWLATQDLAPRVPQRDMTIKPWHALAVSLRQRPQGSTLRWLHEQLVEQWNPAWGDTPPSYDVVARFFREKFSAIDQLVGRHNGMDLQSHRRYNVRTRAGLLPAMECHADGWCTHFSAPHPVTGEYVTYEVWTAIDFATGYPADPAIGMTESFEVIAKCLENYIRTFGVPAVFQTDSTGSVKNDRFEFDPITSLQERLGITIVHPAMLATGKGNSQANGLAENLHAYYDREARALATYQGKSMDSLAFKRVQKFTTQMVRAAKRGDLVARDKAKREAERAGKGLVIDSFDEGVAVMQRMVEKRRDMPNRNLPKITDPATGKRRHMTPRERLEQFRAEGWEPVAMSDAAIVDAFRPHVKKQVKRGGVSPHSGQRYDHPELEHWNGEWVQVAIDIMDWRRVWVKDLQGRLICEAQFLEGRLPRPQSLYEAALEKRERAAVRRREQQIENIAARNPFRTLDAPAEEARVIDFATEFFSAPEPAEALPAATPATERTGAVTAIEPAERQHNDITDIAMYLYGDQLEDEETEDLKRAAAE</sequence>
<accession>A0A2I6S9I0</accession>
<dbReference type="GO" id="GO:0003677">
    <property type="term" value="F:DNA binding"/>
    <property type="evidence" value="ECO:0007669"/>
    <property type="project" value="InterPro"/>
</dbReference>
<dbReference type="OrthoDB" id="5676324at2"/>
<evidence type="ECO:0000259" key="2">
    <source>
        <dbReference type="PROSITE" id="PS51702"/>
    </source>
</evidence>
<evidence type="ECO:0000313" key="4">
    <source>
        <dbReference type="Proteomes" id="UP000242205"/>
    </source>
</evidence>
<feature type="domain" description="Integrase catalytic" evidence="1">
    <location>
        <begin position="264"/>
        <end position="445"/>
    </location>
</feature>
<dbReference type="GO" id="GO:0015074">
    <property type="term" value="P:DNA integration"/>
    <property type="evidence" value="ECO:0007669"/>
    <property type="project" value="InterPro"/>
</dbReference>
<dbReference type="Gene3D" id="1.10.10.10">
    <property type="entry name" value="Winged helix-like DNA-binding domain superfamily/Winged helix DNA-binding domain"/>
    <property type="match status" value="1"/>
</dbReference>
<gene>
    <name evidence="3" type="ORF">C0099_13760</name>
</gene>
<dbReference type="InterPro" id="IPR036388">
    <property type="entry name" value="WH-like_DNA-bd_sf"/>
</dbReference>
<dbReference type="InterPro" id="IPR009004">
    <property type="entry name" value="Transposase_Mu_C"/>
</dbReference>
<dbReference type="InterPro" id="IPR015378">
    <property type="entry name" value="Transposase-like_Mu_C"/>
</dbReference>
<dbReference type="InterPro" id="IPR001584">
    <property type="entry name" value="Integrase_cat-core"/>
</dbReference>
<dbReference type="InterPro" id="IPR003314">
    <property type="entry name" value="Mu-type_HTH"/>
</dbReference>
<proteinExistence type="predicted"/>
<dbReference type="AlphaFoldDB" id="A0A2I6S9I0"/>
<dbReference type="RefSeq" id="WP_102247949.1">
    <property type="nucleotide sequence ID" value="NZ_CP025682.1"/>
</dbReference>
<keyword evidence="4" id="KW-1185">Reference proteome</keyword>
<dbReference type="PROSITE" id="PS50994">
    <property type="entry name" value="INTEGRASE"/>
    <property type="match status" value="1"/>
</dbReference>
<dbReference type="InterPro" id="IPR036397">
    <property type="entry name" value="RNaseH_sf"/>
</dbReference>
<organism evidence="3 4">
    <name type="scientific">Pseudazoarcus pumilus</name>
    <dbReference type="NCBI Taxonomy" id="2067960"/>
    <lineage>
        <taxon>Bacteria</taxon>
        <taxon>Pseudomonadati</taxon>
        <taxon>Pseudomonadota</taxon>
        <taxon>Betaproteobacteria</taxon>
        <taxon>Rhodocyclales</taxon>
        <taxon>Zoogloeaceae</taxon>
        <taxon>Pseudazoarcus</taxon>
    </lineage>
</organism>
<dbReference type="PROSITE" id="PS51702">
    <property type="entry name" value="HTH_MU"/>
    <property type="match status" value="1"/>
</dbReference>
<dbReference type="SUPFAM" id="SSF50610">
    <property type="entry name" value="mu transposase, C-terminal domain"/>
    <property type="match status" value="1"/>
</dbReference>
<dbReference type="Proteomes" id="UP000242205">
    <property type="component" value="Chromosome"/>
</dbReference>
<dbReference type="SUPFAM" id="SSF53098">
    <property type="entry name" value="Ribonuclease H-like"/>
    <property type="match status" value="1"/>
</dbReference>
<dbReference type="Pfam" id="PF02316">
    <property type="entry name" value="HTH_Tnp_Mu_1"/>
    <property type="match status" value="1"/>
</dbReference>
<evidence type="ECO:0008006" key="5">
    <source>
        <dbReference type="Google" id="ProtNLM"/>
    </source>
</evidence>
<dbReference type="KEGG" id="atw:C0099_13760"/>
<dbReference type="Gene3D" id="3.30.420.10">
    <property type="entry name" value="Ribonuclease H-like superfamily/Ribonuclease H"/>
    <property type="match status" value="1"/>
</dbReference>
<reference evidence="3 4" key="1">
    <citation type="submission" date="2018-01" db="EMBL/GenBank/DDBJ databases">
        <authorList>
            <person name="Fu G.-Y."/>
        </authorList>
    </citation>
    <scope>NUCLEOTIDE SEQUENCE [LARGE SCALE GENOMIC DNA]</scope>
    <source>
        <strain evidence="3 4">SY39</strain>
    </source>
</reference>
<evidence type="ECO:0000313" key="3">
    <source>
        <dbReference type="EMBL" id="AUN95904.1"/>
    </source>
</evidence>
<dbReference type="Pfam" id="PF09299">
    <property type="entry name" value="Mu-transpos_C"/>
    <property type="match status" value="1"/>
</dbReference>
<feature type="domain" description="HTH Mu-type" evidence="2">
    <location>
        <begin position="1"/>
        <end position="66"/>
    </location>
</feature>
<name>A0A2I6S9I0_9RHOO</name>
<evidence type="ECO:0000259" key="1">
    <source>
        <dbReference type="PROSITE" id="PS50994"/>
    </source>
</evidence>
<dbReference type="InterPro" id="IPR012337">
    <property type="entry name" value="RNaseH-like_sf"/>
</dbReference>